<evidence type="ECO:0000313" key="4">
    <source>
        <dbReference type="Proteomes" id="UP000520767"/>
    </source>
</evidence>
<comment type="caution">
    <text evidence="3">The sequence shown here is derived from an EMBL/GenBank/DDBJ whole genome shotgun (WGS) entry which is preliminary data.</text>
</comment>
<keyword evidence="2" id="KW-0472">Membrane</keyword>
<accession>A0A7W7Q4R1</accession>
<proteinExistence type="predicted"/>
<dbReference type="AlphaFoldDB" id="A0A7W7Q4R1"/>
<dbReference type="RefSeq" id="WP_184811159.1">
    <property type="nucleotide sequence ID" value="NZ_JACHJQ010000003.1"/>
</dbReference>
<reference evidence="3 4" key="1">
    <citation type="submission" date="2020-08" db="EMBL/GenBank/DDBJ databases">
        <title>Genomic Encyclopedia of Type Strains, Phase III (KMG-III): the genomes of soil and plant-associated and newly described type strains.</title>
        <authorList>
            <person name="Whitman W."/>
        </authorList>
    </citation>
    <scope>NUCLEOTIDE SEQUENCE [LARGE SCALE GENOMIC DNA]</scope>
    <source>
        <strain evidence="3 4">CECT 8960</strain>
    </source>
</reference>
<evidence type="ECO:0000256" key="1">
    <source>
        <dbReference type="SAM" id="MobiDB-lite"/>
    </source>
</evidence>
<keyword evidence="2" id="KW-1133">Transmembrane helix</keyword>
<dbReference type="Proteomes" id="UP000520767">
    <property type="component" value="Unassembled WGS sequence"/>
</dbReference>
<keyword evidence="2" id="KW-0812">Transmembrane</keyword>
<dbReference type="EMBL" id="JACHJQ010000003">
    <property type="protein sequence ID" value="MBB4907030.1"/>
    <property type="molecule type" value="Genomic_DNA"/>
</dbReference>
<dbReference type="GO" id="GO:0005975">
    <property type="term" value="P:carbohydrate metabolic process"/>
    <property type="evidence" value="ECO:0007669"/>
    <property type="project" value="UniProtKB-ARBA"/>
</dbReference>
<evidence type="ECO:0000313" key="3">
    <source>
        <dbReference type="EMBL" id="MBB4907030.1"/>
    </source>
</evidence>
<dbReference type="Gene3D" id="2.60.40.10">
    <property type="entry name" value="Immunoglobulins"/>
    <property type="match status" value="1"/>
</dbReference>
<organism evidence="3 4">
    <name type="scientific">Actinophytocola algeriensis</name>
    <dbReference type="NCBI Taxonomy" id="1768010"/>
    <lineage>
        <taxon>Bacteria</taxon>
        <taxon>Bacillati</taxon>
        <taxon>Actinomycetota</taxon>
        <taxon>Actinomycetes</taxon>
        <taxon>Pseudonocardiales</taxon>
        <taxon>Pseudonocardiaceae</taxon>
    </lineage>
</organism>
<feature type="region of interest" description="Disordered" evidence="1">
    <location>
        <begin position="968"/>
        <end position="1006"/>
    </location>
</feature>
<protein>
    <submittedName>
        <fullName evidence="3">Uncharacterized protein</fullName>
    </submittedName>
</protein>
<keyword evidence="4" id="KW-1185">Reference proteome</keyword>
<dbReference type="InterPro" id="IPR013783">
    <property type="entry name" value="Ig-like_fold"/>
</dbReference>
<gene>
    <name evidence="3" type="ORF">FHR82_003250</name>
</gene>
<sequence>MSRYATAVLLALIVTVPFLGLGADQPGAAPPAEQVAEPSLLPPPPSPTIEPSYRDAVYGDFLLAGNSVLRCPVDGETEGDHGPQECAAATAGADAGGGLLDNRSNNNGYYLHHADVDDLPETFDSSTATVTVPQGAAVRHARLTWGGHTGRFIGFSGINCVRPLLLQGEAPPPPAMAAPADQPVTVSVDGHAPVTVSHAGFHTTDGLTEASQVYTAWADVTQAFTGVPAGAPVPVTVGNVWVPTGPGCAGGWSLTVVFDHGQPTDSYPRPRVVDVYHDDLPRSGVLLPGLIEPLLPGVPLLDNVLPGLVPALTGSRVLLPGLTPHRATADVTIGVTAFDGDWRQGEETMTVDGEPVVEPCSEDGTADFFRSCARGAADPLVPGAEPVNNLGVDAKTVRPALADNDTGAVEVGLDAVSDFVVLGNLVMSSAVDPSIAMTITGPAEPVAEGSLATFDVVITNDGGLPLTGLTLRVGAPDDGTRCVPGVLPTLEPGASTTATCVRPVTESAAFDLPAEVAASYLTGADGAARTVTARSTAHVEVVPSDLAVTRMPDRLVTRAGSTVEFAVRLRNNTAAPVRDLVYTDSAAPDCTAPGTTLDAATTMEFTCSVVAPGEAFESGGTLRGTTADGSVVTVESDRVTVNVIAPAITVGTVAEPDTIYRGGTTELTFTVTNAGTDPDEALTDVRVTAADLCATAPIATLAPGASATTSCTAAPAESRGITATAAAYDVTGEPVTGTADEVAVTVLEPLIALRQETDRTVVRVGEEVVLTFTVQHTGTEADGPVRDVRVTSPTLPPDCLPDPVAELAPGESASVSCRAAPDRTFDNQAFASAVDRLERVMRVGTAPERVVVINPALTISATAEPESAKHGAPVDFAVTVRNIGDVPLTVAVTNDNAPDCDFTLSGEGLRAGAANGLRCTVTAPSDEGTTELTNIAAYRAEPLPGSGDTGPPLDGADDATVRLAAGQAEAPPAPGDDPLDPARSGGGVEGGSTGAGADPARREGAGSGLAWTGAGIAGYVGAGAALLVVGGLVLLVTSRRRHDPDSALYRWWPGS</sequence>
<feature type="compositionally biased region" description="Gly residues" evidence="1">
    <location>
        <begin position="984"/>
        <end position="994"/>
    </location>
</feature>
<name>A0A7W7Q4R1_9PSEU</name>
<evidence type="ECO:0000256" key="2">
    <source>
        <dbReference type="SAM" id="Phobius"/>
    </source>
</evidence>
<feature type="region of interest" description="Disordered" evidence="1">
    <location>
        <begin position="26"/>
        <end position="51"/>
    </location>
</feature>
<feature type="transmembrane region" description="Helical" evidence="2">
    <location>
        <begin position="1009"/>
        <end position="1036"/>
    </location>
</feature>